<accession>A0ABT8AEB3</accession>
<reference evidence="3" key="1">
    <citation type="journal article" date="2019" name="Int. J. Syst. Evol. Microbiol.">
        <title>The Global Catalogue of Microorganisms (GCM) 10K type strain sequencing project: providing services to taxonomists for standard genome sequencing and annotation.</title>
        <authorList>
            <consortium name="The Broad Institute Genomics Platform"/>
            <consortium name="The Broad Institute Genome Sequencing Center for Infectious Disease"/>
            <person name="Wu L."/>
            <person name="Ma J."/>
        </authorList>
    </citation>
    <scope>NUCLEOTIDE SEQUENCE [LARGE SCALE GENOMIC DNA]</scope>
    <source>
        <strain evidence="3">CECT 7131</strain>
    </source>
</reference>
<keyword evidence="3" id="KW-1185">Reference proteome</keyword>
<feature type="compositionally biased region" description="Pro residues" evidence="1">
    <location>
        <begin position="150"/>
        <end position="159"/>
    </location>
</feature>
<feature type="region of interest" description="Disordered" evidence="1">
    <location>
        <begin position="90"/>
        <end position="214"/>
    </location>
</feature>
<feature type="compositionally biased region" description="Basic and acidic residues" evidence="1">
    <location>
        <begin position="160"/>
        <end position="176"/>
    </location>
</feature>
<sequence>MRKGLASVLAGAVVLAGCASPRSSGIEALEPGRYGLTVTGGDLGAAAAQALSEATGFCNRQGRQAALLQSRINPGDYRLAVRCQDEVDPAALRRGPGDDGPPPAAPIHAGPAPAPAAPARADTPRRTAPMASGLPPQPPTLGALAAASRPLPPEPAMPPPRRDLFRRLFSTDDRLAPDPASARVPDPVWATPAAPPVPGQMAVPPAGFWDLRRR</sequence>
<comment type="caution">
    <text evidence="2">The sequence shown here is derived from an EMBL/GenBank/DDBJ whole genome shotgun (WGS) entry which is preliminary data.</text>
</comment>
<dbReference type="EMBL" id="JAUFPN010000202">
    <property type="protein sequence ID" value="MDN3568080.1"/>
    <property type="molecule type" value="Genomic_DNA"/>
</dbReference>
<proteinExistence type="predicted"/>
<feature type="compositionally biased region" description="Low complexity" evidence="1">
    <location>
        <begin position="106"/>
        <end position="129"/>
    </location>
</feature>
<dbReference type="PROSITE" id="PS51257">
    <property type="entry name" value="PROKAR_LIPOPROTEIN"/>
    <property type="match status" value="1"/>
</dbReference>
<evidence type="ECO:0000256" key="1">
    <source>
        <dbReference type="SAM" id="MobiDB-lite"/>
    </source>
</evidence>
<evidence type="ECO:0000313" key="2">
    <source>
        <dbReference type="EMBL" id="MDN3568080.1"/>
    </source>
</evidence>
<name>A0ABT8AEB3_9PROT</name>
<protein>
    <submittedName>
        <fullName evidence="2">Uncharacterized protein</fullName>
    </submittedName>
</protein>
<dbReference type="Proteomes" id="UP001529369">
    <property type="component" value="Unassembled WGS sequence"/>
</dbReference>
<gene>
    <name evidence="2" type="ORF">QWZ14_27175</name>
</gene>
<dbReference type="RefSeq" id="WP_290320176.1">
    <property type="nucleotide sequence ID" value="NZ_JAUFPN010000202.1"/>
</dbReference>
<evidence type="ECO:0000313" key="3">
    <source>
        <dbReference type="Proteomes" id="UP001529369"/>
    </source>
</evidence>
<organism evidence="2 3">
    <name type="scientific">Paeniroseomonas aquatica</name>
    <dbReference type="NCBI Taxonomy" id="373043"/>
    <lineage>
        <taxon>Bacteria</taxon>
        <taxon>Pseudomonadati</taxon>
        <taxon>Pseudomonadota</taxon>
        <taxon>Alphaproteobacteria</taxon>
        <taxon>Acetobacterales</taxon>
        <taxon>Acetobacteraceae</taxon>
        <taxon>Paeniroseomonas</taxon>
    </lineage>
</organism>